<keyword evidence="2" id="KW-0472">Membrane</keyword>
<feature type="region of interest" description="Disordered" evidence="1">
    <location>
        <begin position="94"/>
        <end position="153"/>
    </location>
</feature>
<evidence type="ECO:0008006" key="5">
    <source>
        <dbReference type="Google" id="ProtNLM"/>
    </source>
</evidence>
<evidence type="ECO:0000313" key="3">
    <source>
        <dbReference type="EMBL" id="GAA1218338.1"/>
    </source>
</evidence>
<feature type="transmembrane region" description="Helical" evidence="2">
    <location>
        <begin position="40"/>
        <end position="61"/>
    </location>
</feature>
<sequence>MGLRDEERRQLAEIERRLGEDDPRLAQRLATLRPGTSRTLWIVAGLIALFIVGGVVIALGAGAGAPVVVALGVIIAAGVPTAVIWRVWLRKLGTGGGDATDDGSVRGGTSGGRSAKGNGGGSGNGKDSGDGRGFGNRKGGTGDGPDAGPGSTD</sequence>
<dbReference type="InterPro" id="IPR021401">
    <property type="entry name" value="DUF3040"/>
</dbReference>
<keyword evidence="2" id="KW-1133">Transmembrane helix</keyword>
<name>A0ABN1VPA3_9PSEU</name>
<evidence type="ECO:0000313" key="4">
    <source>
        <dbReference type="Proteomes" id="UP001500467"/>
    </source>
</evidence>
<gene>
    <name evidence="3" type="ORF">GCM10009675_46130</name>
</gene>
<comment type="caution">
    <text evidence="3">The sequence shown here is derived from an EMBL/GenBank/DDBJ whole genome shotgun (WGS) entry which is preliminary data.</text>
</comment>
<keyword evidence="2" id="KW-0812">Transmembrane</keyword>
<protein>
    <recommendedName>
        <fullName evidence="5">DUF3040 domain-containing protein</fullName>
    </recommendedName>
</protein>
<dbReference type="EMBL" id="BAAALM010000016">
    <property type="protein sequence ID" value="GAA1218338.1"/>
    <property type="molecule type" value="Genomic_DNA"/>
</dbReference>
<keyword evidence="4" id="KW-1185">Reference proteome</keyword>
<dbReference type="Pfam" id="PF11239">
    <property type="entry name" value="DUF3040"/>
    <property type="match status" value="1"/>
</dbReference>
<evidence type="ECO:0000256" key="1">
    <source>
        <dbReference type="SAM" id="MobiDB-lite"/>
    </source>
</evidence>
<accession>A0ABN1VPA3</accession>
<proteinExistence type="predicted"/>
<dbReference type="RefSeq" id="WP_253855187.1">
    <property type="nucleotide sequence ID" value="NZ_BAAALM010000016.1"/>
</dbReference>
<feature type="compositionally biased region" description="Gly residues" evidence="1">
    <location>
        <begin position="117"/>
        <end position="147"/>
    </location>
</feature>
<evidence type="ECO:0000256" key="2">
    <source>
        <dbReference type="SAM" id="Phobius"/>
    </source>
</evidence>
<organism evidence="3 4">
    <name type="scientific">Prauserella alba</name>
    <dbReference type="NCBI Taxonomy" id="176898"/>
    <lineage>
        <taxon>Bacteria</taxon>
        <taxon>Bacillati</taxon>
        <taxon>Actinomycetota</taxon>
        <taxon>Actinomycetes</taxon>
        <taxon>Pseudonocardiales</taxon>
        <taxon>Pseudonocardiaceae</taxon>
        <taxon>Prauserella</taxon>
    </lineage>
</organism>
<reference evidence="3 4" key="1">
    <citation type="journal article" date="2019" name="Int. J. Syst. Evol. Microbiol.">
        <title>The Global Catalogue of Microorganisms (GCM) 10K type strain sequencing project: providing services to taxonomists for standard genome sequencing and annotation.</title>
        <authorList>
            <consortium name="The Broad Institute Genomics Platform"/>
            <consortium name="The Broad Institute Genome Sequencing Center for Infectious Disease"/>
            <person name="Wu L."/>
            <person name="Ma J."/>
        </authorList>
    </citation>
    <scope>NUCLEOTIDE SEQUENCE [LARGE SCALE GENOMIC DNA]</scope>
    <source>
        <strain evidence="3 4">JCM 13022</strain>
    </source>
</reference>
<feature type="transmembrane region" description="Helical" evidence="2">
    <location>
        <begin position="67"/>
        <end position="88"/>
    </location>
</feature>
<dbReference type="Proteomes" id="UP001500467">
    <property type="component" value="Unassembled WGS sequence"/>
</dbReference>